<protein>
    <recommendedName>
        <fullName evidence="3">Secreted protein</fullName>
    </recommendedName>
</protein>
<name>A0AAV1SK12_9ROSI</name>
<comment type="caution">
    <text evidence="1">The sequence shown here is derived from an EMBL/GenBank/DDBJ whole genome shotgun (WGS) entry which is preliminary data.</text>
</comment>
<evidence type="ECO:0008006" key="3">
    <source>
        <dbReference type="Google" id="ProtNLM"/>
    </source>
</evidence>
<dbReference type="EMBL" id="CAWUPB010001194">
    <property type="protein sequence ID" value="CAK7352230.1"/>
    <property type="molecule type" value="Genomic_DNA"/>
</dbReference>
<gene>
    <name evidence="1" type="ORF">DCAF_LOCUS24118</name>
</gene>
<reference evidence="1 2" key="1">
    <citation type="submission" date="2024-01" db="EMBL/GenBank/DDBJ databases">
        <authorList>
            <person name="Waweru B."/>
        </authorList>
    </citation>
    <scope>NUCLEOTIDE SEQUENCE [LARGE SCALE GENOMIC DNA]</scope>
</reference>
<evidence type="ECO:0000313" key="1">
    <source>
        <dbReference type="EMBL" id="CAK7352230.1"/>
    </source>
</evidence>
<proteinExistence type="predicted"/>
<accession>A0AAV1SK12</accession>
<organism evidence="1 2">
    <name type="scientific">Dovyalis caffra</name>
    <dbReference type="NCBI Taxonomy" id="77055"/>
    <lineage>
        <taxon>Eukaryota</taxon>
        <taxon>Viridiplantae</taxon>
        <taxon>Streptophyta</taxon>
        <taxon>Embryophyta</taxon>
        <taxon>Tracheophyta</taxon>
        <taxon>Spermatophyta</taxon>
        <taxon>Magnoliopsida</taxon>
        <taxon>eudicotyledons</taxon>
        <taxon>Gunneridae</taxon>
        <taxon>Pentapetalae</taxon>
        <taxon>rosids</taxon>
        <taxon>fabids</taxon>
        <taxon>Malpighiales</taxon>
        <taxon>Salicaceae</taxon>
        <taxon>Flacourtieae</taxon>
        <taxon>Dovyalis</taxon>
    </lineage>
</organism>
<sequence>MFCLGVAPLFGPVSSYRGSPLPAPWRLPLIGRVDWSCLRLWLRYHSVSGCSPVGLNLGTMPLLVLPPVSPRLGRLDVSASLWPTCSLVHLRLGFTKLGLLDVFRPYLLVALISPPKSCECFLMLPPCARQLLRVLLCVGLLMA</sequence>
<keyword evidence="2" id="KW-1185">Reference proteome</keyword>
<dbReference type="AlphaFoldDB" id="A0AAV1SK12"/>
<dbReference type="Proteomes" id="UP001314170">
    <property type="component" value="Unassembled WGS sequence"/>
</dbReference>
<evidence type="ECO:0000313" key="2">
    <source>
        <dbReference type="Proteomes" id="UP001314170"/>
    </source>
</evidence>